<gene>
    <name evidence="1" type="ORF">G9Q37_05870</name>
</gene>
<evidence type="ECO:0000313" key="2">
    <source>
        <dbReference type="Proteomes" id="UP000503162"/>
    </source>
</evidence>
<reference evidence="1 2" key="1">
    <citation type="submission" date="2020-03" db="EMBL/GenBank/DDBJ databases">
        <title>Hydrogenophaga sp. nov. isolated from cyanobacterial mat.</title>
        <authorList>
            <person name="Thorat V."/>
            <person name="Kirdat K."/>
            <person name="Tiwarekar B."/>
            <person name="Costa E.D."/>
            <person name="Yadav A."/>
        </authorList>
    </citation>
    <scope>NUCLEOTIDE SEQUENCE [LARGE SCALE GENOMIC DNA]</scope>
    <source>
        <strain evidence="1 2">BA0156</strain>
    </source>
</reference>
<protein>
    <submittedName>
        <fullName evidence="1">Uncharacterized protein</fullName>
    </submittedName>
</protein>
<dbReference type="KEGG" id="hcz:G9Q37_05870"/>
<dbReference type="AlphaFoldDB" id="A0A6G8IEW2"/>
<keyword evidence="2" id="KW-1185">Reference proteome</keyword>
<proteinExistence type="predicted"/>
<evidence type="ECO:0000313" key="1">
    <source>
        <dbReference type="EMBL" id="QIM51702.1"/>
    </source>
</evidence>
<organism evidence="1 2">
    <name type="scientific">Hydrogenophaga crocea</name>
    <dbReference type="NCBI Taxonomy" id="2716225"/>
    <lineage>
        <taxon>Bacteria</taxon>
        <taxon>Pseudomonadati</taxon>
        <taxon>Pseudomonadota</taxon>
        <taxon>Betaproteobacteria</taxon>
        <taxon>Burkholderiales</taxon>
        <taxon>Comamonadaceae</taxon>
        <taxon>Hydrogenophaga</taxon>
    </lineage>
</organism>
<accession>A0A6G8IEW2</accession>
<dbReference type="RefSeq" id="WP_166225894.1">
    <property type="nucleotide sequence ID" value="NZ_CP049989.1"/>
</dbReference>
<name>A0A6G8IEW2_9BURK</name>
<sequence length="884" mass="99345">MGILNKSVVALTFKFDCDRFLRYRLATKAEQRGRPAVPNANEERGSRPGIQLVTAQGRVWEAQCFDDICEVAKGRVAASKSRDVDEELRIATFQPIKALDALLKKSAPPEFIVEAEFQVPGSLSPSLKAAVDSRKLEEASARPDLLWVRPYDAQVPLINPTKKPRTVLHVIDVKLAAEPALRHFVEVTFYAFGLQTWLEEQGLDDQYGVSAEGRVWPGTHTAGAFKELVQRHKASGLADPVAKALLETTKAVPYEVYRPRLRQFLEERLPRVLAYKPLEAPWHVSGNCQLCDFLHHCREEAVRPDVDHLSQMPDLTAGQAQVLREAGIAKFSELSTELRANGPKWQAAKSQSQRLKSLERAFVARAEAVATCKAIPVAGRKAAAMPSFAHMSIFLTAHFDPGTGITFALGLRKVYFRTKGAKPEVEDLTLLIDSAGDGMSSRSERLRLIELCRRLQSWLTELDNTNKLFDEDFQKHTVQFYVWDQLEARHVARILARHIEDEAVAEIAVFLIRVFPLEGDLAAPEDFRTQPVTIVKRIVQSLVGLPVRFGYTLWDAKHWLAPFINEEGKHIMVRPPYGFRTELSDQIPFERAYELWQDKILLRKNSLVDGFNKGEPFSRGELSDLLRKVTSMHLSAVHDVVVGLQKDYRKQLLLRKEPFSLKPPKEFNLPTASAQMIVFSQLNAIADDLENMHVLALPIEEREANFHSIRGITVADGVPCIEEVMAAVSADPRYAPELRKGTKQALPFTFSDDSRDTRIREGDFTVILRNETMEGSIDAKWYHAAGHKNLGEALSAGISVPERLQYAPLRNLLEVTVARLDTLHTPPLLVLLFDPTKEKLLRDAGLRSLDHACVLDPVAKDFSTELLERAVRRVGGKKPAKVRQ</sequence>
<dbReference type="EMBL" id="CP049989">
    <property type="protein sequence ID" value="QIM51702.1"/>
    <property type="molecule type" value="Genomic_DNA"/>
</dbReference>
<dbReference type="Proteomes" id="UP000503162">
    <property type="component" value="Chromosome"/>
</dbReference>